<keyword evidence="1" id="KW-0812">Transmembrane</keyword>
<dbReference type="PANTHER" id="PTHR34351">
    <property type="entry name" value="SLR1927 PROTEIN-RELATED"/>
    <property type="match status" value="1"/>
</dbReference>
<dbReference type="RefSeq" id="WP_126295827.1">
    <property type="nucleotide sequence ID" value="NZ_JAXUAO010000019.1"/>
</dbReference>
<evidence type="ECO:0000256" key="1">
    <source>
        <dbReference type="SAM" id="Phobius"/>
    </source>
</evidence>
<keyword evidence="1" id="KW-1133">Transmembrane helix</keyword>
<dbReference type="EMBL" id="RXNR01000073">
    <property type="protein sequence ID" value="RTQ88794.1"/>
    <property type="molecule type" value="Genomic_DNA"/>
</dbReference>
<keyword evidence="4" id="KW-1185">Reference proteome</keyword>
<feature type="transmembrane region" description="Helical" evidence="1">
    <location>
        <begin position="36"/>
        <end position="56"/>
    </location>
</feature>
<gene>
    <name evidence="3" type="ORF">EKG35_17435</name>
</gene>
<dbReference type="OrthoDB" id="140416at2"/>
<dbReference type="AlphaFoldDB" id="A0A3S0QQ56"/>
<feature type="domain" description="DUF58" evidence="2">
    <location>
        <begin position="207"/>
        <end position="369"/>
    </location>
</feature>
<dbReference type="InterPro" id="IPR002881">
    <property type="entry name" value="DUF58"/>
</dbReference>
<reference evidence="3 4" key="1">
    <citation type="submission" date="2018-12" db="EMBL/GenBank/DDBJ databases">
        <authorList>
            <person name="Yu L."/>
        </authorList>
    </citation>
    <scope>NUCLEOTIDE SEQUENCE [LARGE SCALE GENOMIC DNA]</scope>
    <source>
        <strain evidence="3 4">S5H2222</strain>
    </source>
</reference>
<proteinExistence type="predicted"/>
<dbReference type="Proteomes" id="UP000276349">
    <property type="component" value="Unassembled WGS sequence"/>
</dbReference>
<dbReference type="PANTHER" id="PTHR34351:SF2">
    <property type="entry name" value="DUF58 DOMAIN-CONTAINING PROTEIN"/>
    <property type="match status" value="1"/>
</dbReference>
<protein>
    <submittedName>
        <fullName evidence="3">DUF58 domain-containing protein</fullName>
    </submittedName>
</protein>
<keyword evidence="1" id="KW-0472">Membrane</keyword>
<sequence length="398" mass="46005">MNKIKGVLGDGGRLVVIILLIVITFSYAMFQGGFVSWFIFYSIAPFLIYSLLLTFAPIQVVEFQREIEPSKLQRDDNARVTVRFKNKTWFPLIFLTVKEMGTLNNEHDQFIELSNQIFFVGWKRKFEWTYNFQNVGRGHLQFSGLKLTFTDFFGWTLRTKFIEEDKTVVVYPRISELKYKPLNMQFEHGGVPSPYTMVKDASLVTGVREYQSGDKYSWIHWKSFAKNETLRTKEFEDRQSQELFLIIDQSSNINFEYSVDLAASILQSVIKSHGDISFLSTGENYQYFQKIKTQNQMEKVMQHLAIVKPDAKKSLDSFLANEIGLNNSATITLITGELSESVERFLVNSTKLTQGIICLVITDQKDKLLESRIKLPTVKVIPISKTNFEKVFTEVMKP</sequence>
<name>A0A3S0QQ56_9BACI</name>
<accession>A0A3S0QQ56</accession>
<dbReference type="Pfam" id="PF01882">
    <property type="entry name" value="DUF58"/>
    <property type="match status" value="1"/>
</dbReference>
<organism evidence="3 4">
    <name type="scientific">Lysinibacillus telephonicus</name>
    <dbReference type="NCBI Taxonomy" id="1714840"/>
    <lineage>
        <taxon>Bacteria</taxon>
        <taxon>Bacillati</taxon>
        <taxon>Bacillota</taxon>
        <taxon>Bacilli</taxon>
        <taxon>Bacillales</taxon>
        <taxon>Bacillaceae</taxon>
        <taxon>Lysinibacillus</taxon>
    </lineage>
</organism>
<evidence type="ECO:0000313" key="3">
    <source>
        <dbReference type="EMBL" id="RTQ88794.1"/>
    </source>
</evidence>
<comment type="caution">
    <text evidence="3">The sequence shown here is derived from an EMBL/GenBank/DDBJ whole genome shotgun (WGS) entry which is preliminary data.</text>
</comment>
<feature type="transmembrane region" description="Helical" evidence="1">
    <location>
        <begin position="12"/>
        <end position="30"/>
    </location>
</feature>
<evidence type="ECO:0000313" key="4">
    <source>
        <dbReference type="Proteomes" id="UP000276349"/>
    </source>
</evidence>
<evidence type="ECO:0000259" key="2">
    <source>
        <dbReference type="Pfam" id="PF01882"/>
    </source>
</evidence>